<proteinExistence type="predicted"/>
<evidence type="ECO:0000313" key="3">
    <source>
        <dbReference type="Proteomes" id="UP000325957"/>
    </source>
</evidence>
<keyword evidence="3" id="KW-1185">Reference proteome</keyword>
<sequence length="178" mass="19331">MIDFPNGHQAHHGSRPILVGVVPGQPAVVVEQAAVFAERFAADLVCASVDSSRYTVEQRPDGAAVTMPIDPDLGDEQVAAFDPALRDSLAQILEKRDVRWSVRALAGGVAPELARLAEELDAAMIVVGTRESGLRESLREFLNGSVAVQLAHRQHRPLVVVPLNPVTTEHELPWRRKA</sequence>
<dbReference type="InterPro" id="IPR006016">
    <property type="entry name" value="UspA"/>
</dbReference>
<accession>A0A5J5L0W1</accession>
<protein>
    <submittedName>
        <fullName evidence="2">Universal stress protein</fullName>
    </submittedName>
</protein>
<dbReference type="OrthoDB" id="3213322at2"/>
<dbReference type="Pfam" id="PF00582">
    <property type="entry name" value="Usp"/>
    <property type="match status" value="1"/>
</dbReference>
<dbReference type="SUPFAM" id="SSF52402">
    <property type="entry name" value="Adenine nucleotide alpha hydrolases-like"/>
    <property type="match status" value="1"/>
</dbReference>
<dbReference type="RefSeq" id="WP_158032283.1">
    <property type="nucleotide sequence ID" value="NZ_ML708610.1"/>
</dbReference>
<organism evidence="2 3">
    <name type="scientific">Kocuria coralli</name>
    <dbReference type="NCBI Taxonomy" id="1461025"/>
    <lineage>
        <taxon>Bacteria</taxon>
        <taxon>Bacillati</taxon>
        <taxon>Actinomycetota</taxon>
        <taxon>Actinomycetes</taxon>
        <taxon>Micrococcales</taxon>
        <taxon>Micrococcaceae</taxon>
        <taxon>Kocuria</taxon>
    </lineage>
</organism>
<feature type="domain" description="UspA" evidence="1">
    <location>
        <begin position="15"/>
        <end position="162"/>
    </location>
</feature>
<comment type="caution">
    <text evidence="2">The sequence shown here is derived from an EMBL/GenBank/DDBJ whole genome shotgun (WGS) entry which is preliminary data.</text>
</comment>
<name>A0A5J5L0W1_9MICC</name>
<gene>
    <name evidence="2" type="ORF">FCK90_00100</name>
</gene>
<evidence type="ECO:0000313" key="2">
    <source>
        <dbReference type="EMBL" id="KAA9395473.1"/>
    </source>
</evidence>
<dbReference type="AlphaFoldDB" id="A0A5J5L0W1"/>
<evidence type="ECO:0000259" key="1">
    <source>
        <dbReference type="Pfam" id="PF00582"/>
    </source>
</evidence>
<dbReference type="Gene3D" id="3.40.50.620">
    <property type="entry name" value="HUPs"/>
    <property type="match status" value="1"/>
</dbReference>
<dbReference type="InterPro" id="IPR014729">
    <property type="entry name" value="Rossmann-like_a/b/a_fold"/>
</dbReference>
<reference evidence="2 3" key="1">
    <citation type="submission" date="2019-05" db="EMBL/GenBank/DDBJ databases">
        <title>Kocuria coralli sp. nov., a novel actinobacterium isolated from coral reef seawater.</title>
        <authorList>
            <person name="Li J."/>
        </authorList>
    </citation>
    <scope>NUCLEOTIDE SEQUENCE [LARGE SCALE GENOMIC DNA]</scope>
    <source>
        <strain evidence="2 3">SCSIO 13007</strain>
    </source>
</reference>
<dbReference type="Proteomes" id="UP000325957">
    <property type="component" value="Unassembled WGS sequence"/>
</dbReference>
<dbReference type="EMBL" id="SZWF01000001">
    <property type="protein sequence ID" value="KAA9395473.1"/>
    <property type="molecule type" value="Genomic_DNA"/>
</dbReference>